<dbReference type="EMBL" id="LAZR01001007">
    <property type="protein sequence ID" value="KKN52729.1"/>
    <property type="molecule type" value="Genomic_DNA"/>
</dbReference>
<proteinExistence type="predicted"/>
<evidence type="ECO:0000313" key="1">
    <source>
        <dbReference type="EMBL" id="KKN52729.1"/>
    </source>
</evidence>
<comment type="caution">
    <text evidence="1">The sequence shown here is derived from an EMBL/GenBank/DDBJ whole genome shotgun (WGS) entry which is preliminary data.</text>
</comment>
<gene>
    <name evidence="1" type="ORF">LCGC14_0609660</name>
</gene>
<reference evidence="1" key="1">
    <citation type="journal article" date="2015" name="Nature">
        <title>Complex archaea that bridge the gap between prokaryotes and eukaryotes.</title>
        <authorList>
            <person name="Spang A."/>
            <person name="Saw J.H."/>
            <person name="Jorgensen S.L."/>
            <person name="Zaremba-Niedzwiedzka K."/>
            <person name="Martijn J."/>
            <person name="Lind A.E."/>
            <person name="van Eijk R."/>
            <person name="Schleper C."/>
            <person name="Guy L."/>
            <person name="Ettema T.J."/>
        </authorList>
    </citation>
    <scope>NUCLEOTIDE SEQUENCE</scope>
</reference>
<sequence>MTLLFIDSFDHYDTDDLPKKYNSVTGGTAISAGNGRYGTDGLYILGGGGEQSIQKNLPGSYTTLIIGFAFKYVGASNGRLIRFLDGGTSQVSVRQNNDKTFSVLRDGTTLATSTESFFMDQWYHLEFKALISNTVGTIDLLIDGISWISETGLDTQQSGSNTVNIIRVLTENNYQNLLIDDLYVLNTSGTVNNDFIGDYRVEALFPNGAGNAAEWDRYPDGGEANYENVDENPSDEDTTYNHQDAAGLPQQDTHVMDDLTTSAGVVAGIQTMLDTRKDDAGVVTINPVLRQSGTDYDKTSINLNDSYNLKLEVVEEDPSGGSWTIAGVNSVELGYRRSA</sequence>
<dbReference type="AlphaFoldDB" id="A0A0F9RCS6"/>
<accession>A0A0F9RCS6</accession>
<name>A0A0F9RCS6_9ZZZZ</name>
<protein>
    <submittedName>
        <fullName evidence="1">Uncharacterized protein</fullName>
    </submittedName>
</protein>
<organism evidence="1">
    <name type="scientific">marine sediment metagenome</name>
    <dbReference type="NCBI Taxonomy" id="412755"/>
    <lineage>
        <taxon>unclassified sequences</taxon>
        <taxon>metagenomes</taxon>
        <taxon>ecological metagenomes</taxon>
    </lineage>
</organism>